<evidence type="ECO:0000313" key="3">
    <source>
        <dbReference type="Proteomes" id="UP000028002"/>
    </source>
</evidence>
<dbReference type="Proteomes" id="UP000028002">
    <property type="component" value="Unassembled WGS sequence"/>
</dbReference>
<feature type="transmembrane region" description="Helical" evidence="1">
    <location>
        <begin position="47"/>
        <end position="65"/>
    </location>
</feature>
<evidence type="ECO:0000256" key="1">
    <source>
        <dbReference type="SAM" id="Phobius"/>
    </source>
</evidence>
<evidence type="ECO:0000313" key="2">
    <source>
        <dbReference type="EMBL" id="KER03444.1"/>
    </source>
</evidence>
<keyword evidence="1" id="KW-0812">Transmembrane</keyword>
<dbReference type="AlphaFoldDB" id="A0A081RXP1"/>
<gene>
    <name evidence="2" type="ORF">MEG1DRAFT_01920</name>
</gene>
<name>A0A081RXP1_PHOTE</name>
<keyword evidence="1" id="KW-1133">Transmembrane helix</keyword>
<feature type="transmembrane region" description="Helical" evidence="1">
    <location>
        <begin position="12"/>
        <end position="35"/>
    </location>
</feature>
<dbReference type="EMBL" id="JGVH01000030">
    <property type="protein sequence ID" value="KER03444.1"/>
    <property type="molecule type" value="Genomic_DNA"/>
</dbReference>
<comment type="caution">
    <text evidence="2">The sequence shown here is derived from an EMBL/GenBank/DDBJ whole genome shotgun (WGS) entry which is preliminary data.</text>
</comment>
<sequence>MIMKIISILMKIVMHLIQGLAVSVGTISTGGLVYFTLMSTLENRYQYAIVAGTCLVFSAFIFYITEKIKEKCQLFQ</sequence>
<dbReference type="PATRIC" id="fig|1393735.3.peg.1970"/>
<reference evidence="2 3" key="1">
    <citation type="submission" date="2014-03" db="EMBL/GenBank/DDBJ databases">
        <title>Draft Genome of Photorhabdus temperata Meg1.</title>
        <authorList>
            <person name="Hurst S.G.IV."/>
            <person name="Morris K."/>
            <person name="Thomas K."/>
            <person name="Tisa L.S."/>
        </authorList>
    </citation>
    <scope>NUCLEOTIDE SEQUENCE [LARGE SCALE GENOMIC DNA]</scope>
    <source>
        <strain evidence="2 3">Meg1</strain>
    </source>
</reference>
<accession>A0A081RXP1</accession>
<keyword evidence="1" id="KW-0472">Membrane</keyword>
<proteinExistence type="predicted"/>
<organism evidence="2 3">
    <name type="scientific">Photorhabdus temperata subsp. temperata Meg1</name>
    <dbReference type="NCBI Taxonomy" id="1393735"/>
    <lineage>
        <taxon>Bacteria</taxon>
        <taxon>Pseudomonadati</taxon>
        <taxon>Pseudomonadota</taxon>
        <taxon>Gammaproteobacteria</taxon>
        <taxon>Enterobacterales</taxon>
        <taxon>Morganellaceae</taxon>
        <taxon>Photorhabdus</taxon>
    </lineage>
</organism>
<protein>
    <submittedName>
        <fullName evidence="2">Uncharacterized protein</fullName>
    </submittedName>
</protein>